<dbReference type="AlphaFoldDB" id="A0AAP2GNL8"/>
<accession>A0AAP2GNL8</accession>
<dbReference type="RefSeq" id="WP_254161970.1">
    <property type="nucleotide sequence ID" value="NZ_JAHESF010000005.1"/>
</dbReference>
<evidence type="ECO:0000313" key="2">
    <source>
        <dbReference type="EMBL" id="MBT1696652.1"/>
    </source>
</evidence>
<name>A0AAP2GNL8_9BACT</name>
<feature type="signal peptide" evidence="1">
    <location>
        <begin position="1"/>
        <end position="23"/>
    </location>
</feature>
<reference evidence="2 3" key="1">
    <citation type="submission" date="2021-05" db="EMBL/GenBank/DDBJ databases">
        <title>A Polyphasic approach of four new species of the genus Ohtaekwangia: Ohtaekwangia histidinii sp. nov., Ohtaekwangia cretensis sp. nov., Ohtaekwangia indiensis sp. nov., Ohtaekwangia reichenbachii sp. nov. from diverse environment.</title>
        <authorList>
            <person name="Octaviana S."/>
        </authorList>
    </citation>
    <scope>NUCLEOTIDE SEQUENCE [LARGE SCALE GENOMIC DNA]</scope>
    <source>
        <strain evidence="2 3">PWU4</strain>
    </source>
</reference>
<feature type="chain" id="PRO_5042910950" description="Lipoprotein" evidence="1">
    <location>
        <begin position="24"/>
        <end position="139"/>
    </location>
</feature>
<evidence type="ECO:0000256" key="1">
    <source>
        <dbReference type="SAM" id="SignalP"/>
    </source>
</evidence>
<keyword evidence="1" id="KW-0732">Signal</keyword>
<sequence length="139" mass="15579">MKQTLKFASVAILLCLFVSCSEQDENINPEVSLKGKDVGIERKWSLTHFGKGLAGVDIYEAGDIIWRFDSQKKLTVEINVDISGAIVPIFKEGKYPFDVKSGKVVLNNVEYDYMISDDELTISDHPEVDGPYLTFKSVK</sequence>
<dbReference type="EMBL" id="JAHESF010000005">
    <property type="protein sequence ID" value="MBT1696652.1"/>
    <property type="molecule type" value="Genomic_DNA"/>
</dbReference>
<protein>
    <recommendedName>
        <fullName evidence="4">Lipoprotein</fullName>
    </recommendedName>
</protein>
<keyword evidence="3" id="KW-1185">Reference proteome</keyword>
<proteinExistence type="predicted"/>
<evidence type="ECO:0000313" key="3">
    <source>
        <dbReference type="Proteomes" id="UP001319200"/>
    </source>
</evidence>
<dbReference type="Proteomes" id="UP001319200">
    <property type="component" value="Unassembled WGS sequence"/>
</dbReference>
<organism evidence="2 3">
    <name type="scientific">Chryseosolibacter histidini</name>
    <dbReference type="NCBI Taxonomy" id="2782349"/>
    <lineage>
        <taxon>Bacteria</taxon>
        <taxon>Pseudomonadati</taxon>
        <taxon>Bacteroidota</taxon>
        <taxon>Cytophagia</taxon>
        <taxon>Cytophagales</taxon>
        <taxon>Chryseotaleaceae</taxon>
        <taxon>Chryseosolibacter</taxon>
    </lineage>
</organism>
<evidence type="ECO:0008006" key="4">
    <source>
        <dbReference type="Google" id="ProtNLM"/>
    </source>
</evidence>
<dbReference type="PROSITE" id="PS51257">
    <property type="entry name" value="PROKAR_LIPOPROTEIN"/>
    <property type="match status" value="1"/>
</dbReference>
<gene>
    <name evidence="2" type="ORF">KK083_07195</name>
</gene>
<comment type="caution">
    <text evidence="2">The sequence shown here is derived from an EMBL/GenBank/DDBJ whole genome shotgun (WGS) entry which is preliminary data.</text>
</comment>